<keyword evidence="2" id="KW-1185">Reference proteome</keyword>
<dbReference type="EMBL" id="MU118037">
    <property type="protein sequence ID" value="KAF9647292.1"/>
    <property type="molecule type" value="Genomic_DNA"/>
</dbReference>
<proteinExistence type="predicted"/>
<sequence>MLLGDVNSSVRVHSPSSSRLSSASVPKALPSHHSRLQVSSRPSHRCLSSKAIRPRPLVLEPRSSSSVPPLQLSVSRPVRPARLFHLTKRGVSSRLPWSASLDATEAWGSGTKLLNRPLLSEVDISRAKRTIRARIEVSGYVGVHLRGNPQQRSRANQLLGNSPINSII</sequence>
<accession>A0ACB6ZCJ5</accession>
<reference evidence="1" key="1">
    <citation type="submission" date="2019-10" db="EMBL/GenBank/DDBJ databases">
        <authorList>
            <consortium name="DOE Joint Genome Institute"/>
            <person name="Kuo A."/>
            <person name="Miyauchi S."/>
            <person name="Kiss E."/>
            <person name="Drula E."/>
            <person name="Kohler A."/>
            <person name="Sanchez-Garcia M."/>
            <person name="Andreopoulos B."/>
            <person name="Barry K.W."/>
            <person name="Bonito G."/>
            <person name="Buee M."/>
            <person name="Carver A."/>
            <person name="Chen C."/>
            <person name="Cichocki N."/>
            <person name="Clum A."/>
            <person name="Culley D."/>
            <person name="Crous P.W."/>
            <person name="Fauchery L."/>
            <person name="Girlanda M."/>
            <person name="Hayes R."/>
            <person name="Keri Z."/>
            <person name="Labutti K."/>
            <person name="Lipzen A."/>
            <person name="Lombard V."/>
            <person name="Magnuson J."/>
            <person name="Maillard F."/>
            <person name="Morin E."/>
            <person name="Murat C."/>
            <person name="Nolan M."/>
            <person name="Ohm R."/>
            <person name="Pangilinan J."/>
            <person name="Pereira M."/>
            <person name="Perotto S."/>
            <person name="Peter M."/>
            <person name="Riley R."/>
            <person name="Sitrit Y."/>
            <person name="Stielow B."/>
            <person name="Szollosi G."/>
            <person name="Zifcakova L."/>
            <person name="Stursova M."/>
            <person name="Spatafora J.W."/>
            <person name="Tedersoo L."/>
            <person name="Vaario L.-M."/>
            <person name="Yamada A."/>
            <person name="Yan M."/>
            <person name="Wang P."/>
            <person name="Xu J."/>
            <person name="Bruns T."/>
            <person name="Baldrian P."/>
            <person name="Vilgalys R."/>
            <person name="Henrissat B."/>
            <person name="Grigoriev I.V."/>
            <person name="Hibbett D."/>
            <person name="Nagy L.G."/>
            <person name="Martin F.M."/>
        </authorList>
    </citation>
    <scope>NUCLEOTIDE SEQUENCE</scope>
    <source>
        <strain evidence="1">P2</strain>
    </source>
</reference>
<gene>
    <name evidence="1" type="ORF">BDM02DRAFT_2725958</name>
</gene>
<comment type="caution">
    <text evidence="1">The sequence shown here is derived from an EMBL/GenBank/DDBJ whole genome shotgun (WGS) entry which is preliminary data.</text>
</comment>
<name>A0ACB6ZCJ5_THEGA</name>
<evidence type="ECO:0000313" key="1">
    <source>
        <dbReference type="EMBL" id="KAF9647292.1"/>
    </source>
</evidence>
<reference evidence="1" key="2">
    <citation type="journal article" date="2020" name="Nat. Commun.">
        <title>Large-scale genome sequencing of mycorrhizal fungi provides insights into the early evolution of symbiotic traits.</title>
        <authorList>
            <person name="Miyauchi S."/>
            <person name="Kiss E."/>
            <person name="Kuo A."/>
            <person name="Drula E."/>
            <person name="Kohler A."/>
            <person name="Sanchez-Garcia M."/>
            <person name="Morin E."/>
            <person name="Andreopoulos B."/>
            <person name="Barry K.W."/>
            <person name="Bonito G."/>
            <person name="Buee M."/>
            <person name="Carver A."/>
            <person name="Chen C."/>
            <person name="Cichocki N."/>
            <person name="Clum A."/>
            <person name="Culley D."/>
            <person name="Crous P.W."/>
            <person name="Fauchery L."/>
            <person name="Girlanda M."/>
            <person name="Hayes R.D."/>
            <person name="Keri Z."/>
            <person name="LaButti K."/>
            <person name="Lipzen A."/>
            <person name="Lombard V."/>
            <person name="Magnuson J."/>
            <person name="Maillard F."/>
            <person name="Murat C."/>
            <person name="Nolan M."/>
            <person name="Ohm R.A."/>
            <person name="Pangilinan J."/>
            <person name="Pereira M.F."/>
            <person name="Perotto S."/>
            <person name="Peter M."/>
            <person name="Pfister S."/>
            <person name="Riley R."/>
            <person name="Sitrit Y."/>
            <person name="Stielow J.B."/>
            <person name="Szollosi G."/>
            <person name="Zifcakova L."/>
            <person name="Stursova M."/>
            <person name="Spatafora J.W."/>
            <person name="Tedersoo L."/>
            <person name="Vaario L.M."/>
            <person name="Yamada A."/>
            <person name="Yan M."/>
            <person name="Wang P."/>
            <person name="Xu J."/>
            <person name="Bruns T."/>
            <person name="Baldrian P."/>
            <person name="Vilgalys R."/>
            <person name="Dunand C."/>
            <person name="Henrissat B."/>
            <person name="Grigoriev I.V."/>
            <person name="Hibbett D."/>
            <person name="Nagy L.G."/>
            <person name="Martin F.M."/>
        </authorList>
    </citation>
    <scope>NUCLEOTIDE SEQUENCE</scope>
    <source>
        <strain evidence="1">P2</strain>
    </source>
</reference>
<dbReference type="Proteomes" id="UP000886501">
    <property type="component" value="Unassembled WGS sequence"/>
</dbReference>
<protein>
    <submittedName>
        <fullName evidence="1">Uncharacterized protein</fullName>
    </submittedName>
</protein>
<evidence type="ECO:0000313" key="2">
    <source>
        <dbReference type="Proteomes" id="UP000886501"/>
    </source>
</evidence>
<organism evidence="1 2">
    <name type="scientific">Thelephora ganbajun</name>
    <name type="common">Ganba fungus</name>
    <dbReference type="NCBI Taxonomy" id="370292"/>
    <lineage>
        <taxon>Eukaryota</taxon>
        <taxon>Fungi</taxon>
        <taxon>Dikarya</taxon>
        <taxon>Basidiomycota</taxon>
        <taxon>Agaricomycotina</taxon>
        <taxon>Agaricomycetes</taxon>
        <taxon>Thelephorales</taxon>
        <taxon>Thelephoraceae</taxon>
        <taxon>Thelephora</taxon>
    </lineage>
</organism>